<evidence type="ECO:0000313" key="3">
    <source>
        <dbReference type="Proteomes" id="UP000309215"/>
    </source>
</evidence>
<dbReference type="OrthoDB" id="5521411at2"/>
<keyword evidence="3" id="KW-1185">Reference proteome</keyword>
<proteinExistence type="predicted"/>
<comment type="caution">
    <text evidence="2">The sequence shown here is derived from an EMBL/GenBank/DDBJ whole genome shotgun (WGS) entry which is preliminary data.</text>
</comment>
<evidence type="ECO:0000313" key="2">
    <source>
        <dbReference type="EMBL" id="TKD05179.1"/>
    </source>
</evidence>
<feature type="region of interest" description="Disordered" evidence="1">
    <location>
        <begin position="165"/>
        <end position="189"/>
    </location>
</feature>
<feature type="compositionally biased region" description="Basic and acidic residues" evidence="1">
    <location>
        <begin position="172"/>
        <end position="189"/>
    </location>
</feature>
<accession>A0A4U1J9S8</accession>
<dbReference type="AlphaFoldDB" id="A0A4U1J9S8"/>
<name>A0A4U1J9S8_9BACT</name>
<dbReference type="EMBL" id="SSMQ01000022">
    <property type="protein sequence ID" value="TKD05179.1"/>
    <property type="molecule type" value="Genomic_DNA"/>
</dbReference>
<dbReference type="RefSeq" id="WP_136930986.1">
    <property type="nucleotide sequence ID" value="NZ_SSMQ01000022.1"/>
</dbReference>
<gene>
    <name evidence="2" type="ORF">E8A74_21815</name>
</gene>
<evidence type="ECO:0000256" key="1">
    <source>
        <dbReference type="SAM" id="MobiDB-lite"/>
    </source>
</evidence>
<dbReference type="Proteomes" id="UP000309215">
    <property type="component" value="Unassembled WGS sequence"/>
</dbReference>
<organism evidence="2 3">
    <name type="scientific">Polyangium fumosum</name>
    <dbReference type="NCBI Taxonomy" id="889272"/>
    <lineage>
        <taxon>Bacteria</taxon>
        <taxon>Pseudomonadati</taxon>
        <taxon>Myxococcota</taxon>
        <taxon>Polyangia</taxon>
        <taxon>Polyangiales</taxon>
        <taxon>Polyangiaceae</taxon>
        <taxon>Polyangium</taxon>
    </lineage>
</organism>
<sequence>MITEEELEQLGQEFANASEAILAKSFERDFVDVAEDYRRLEAEYVARMGDHEFGVLETKRRIAEDILSTAHSKHPPFEVCREVWNELVRLGFSNTFRECLMSGFYADCCAYDEKPEEGLAVLEPLIAELERGLEEAKAAQKSTGFYEQELGRLHDLQGALLAQQRGQLGPERSTRRLDEAHPPTPEEEKSAALWDEFSKACLAVYKTFARTRERSFADVAADYRRVEADFTARAGEDEATPDLVLSVKGRIARDVLRAATMLEQPFEVCREAWNEVVRLGFSDLWEQCQEAETYADACLRTHKPDEGLSVLEPLIGELERGLEAELQRRSEAQARGEVPMQAGLTPKYYRDMIESFVELRDKLAAQRKGGEPSS</sequence>
<protein>
    <submittedName>
        <fullName evidence="2">Uncharacterized protein</fullName>
    </submittedName>
</protein>
<reference evidence="2 3" key="1">
    <citation type="submission" date="2019-04" db="EMBL/GenBank/DDBJ databases">
        <authorList>
            <person name="Li Y."/>
            <person name="Wang J."/>
        </authorList>
    </citation>
    <scope>NUCLEOTIDE SEQUENCE [LARGE SCALE GENOMIC DNA]</scope>
    <source>
        <strain evidence="2 3">DSM 14668</strain>
    </source>
</reference>